<feature type="compositionally biased region" description="Polar residues" evidence="1">
    <location>
        <begin position="45"/>
        <end position="60"/>
    </location>
</feature>
<protein>
    <submittedName>
        <fullName evidence="3">Hint domain-containing protein</fullName>
    </submittedName>
</protein>
<comment type="caution">
    <text evidence="3">The sequence shown here is derived from an EMBL/GenBank/DDBJ whole genome shotgun (WGS) entry which is preliminary data.</text>
</comment>
<dbReference type="SUPFAM" id="SSF51294">
    <property type="entry name" value="Hedgehog/intein (Hint) domain"/>
    <property type="match status" value="1"/>
</dbReference>
<feature type="region of interest" description="Disordered" evidence="1">
    <location>
        <begin position="37"/>
        <end position="63"/>
    </location>
</feature>
<gene>
    <name evidence="3" type="ORF">ACFOD7_08295</name>
</gene>
<sequence>MPYVTQLPPNVLNVGVDGSIVAVPSARLVNFFGPSTEFDGYEQPTPDNTLQPGDTTNLSQDDPAGTDVLADATYRGTAEIDAVSAGVDVPFVAQITLDVLPRTVDIFSTTAGSPPTTTTYMVTDTPFDQQNIEVTATIQLLSGAPLTVTAPISGIVAAITGASPLLAGAGGLLTPAVNGLVNTAALTVQTDTTVPKTIPPSQVLCFGRGTLIETDRGRVAVEDLRVGDMVVTRDNGLQPIRIRAGALGANSPSADLIVSPQHRVLVRSKVAVKMFGADEILVAAKQLLNLDGIDIAEDLAEVEYFHFMFDDHQVVLSNGAETESLFTGPEALKSVGHAARREILDLFPDLAELDYEPVPARMIPSGRKARKLVMRHLQNGRVLVS</sequence>
<feature type="domain" description="Hedgehog/Intein (Hint)" evidence="2">
    <location>
        <begin position="237"/>
        <end position="328"/>
    </location>
</feature>
<dbReference type="Pfam" id="PF13403">
    <property type="entry name" value="Hint_2"/>
    <property type="match status" value="1"/>
</dbReference>
<evidence type="ECO:0000313" key="3">
    <source>
        <dbReference type="EMBL" id="MFC3168046.1"/>
    </source>
</evidence>
<evidence type="ECO:0000256" key="1">
    <source>
        <dbReference type="SAM" id="MobiDB-lite"/>
    </source>
</evidence>
<accession>A0ABV7IEB1</accession>
<dbReference type="InterPro" id="IPR036844">
    <property type="entry name" value="Hint_dom_sf"/>
</dbReference>
<keyword evidence="4" id="KW-1185">Reference proteome</keyword>
<organism evidence="3 4">
    <name type="scientific">Paracoccus fontiphilus</name>
    <dbReference type="NCBI Taxonomy" id="1815556"/>
    <lineage>
        <taxon>Bacteria</taxon>
        <taxon>Pseudomonadati</taxon>
        <taxon>Pseudomonadota</taxon>
        <taxon>Alphaproteobacteria</taxon>
        <taxon>Rhodobacterales</taxon>
        <taxon>Paracoccaceae</taxon>
        <taxon>Paracoccus</taxon>
    </lineage>
</organism>
<reference evidence="4" key="1">
    <citation type="journal article" date="2019" name="Int. J. Syst. Evol. Microbiol.">
        <title>The Global Catalogue of Microorganisms (GCM) 10K type strain sequencing project: providing services to taxonomists for standard genome sequencing and annotation.</title>
        <authorList>
            <consortium name="The Broad Institute Genomics Platform"/>
            <consortium name="The Broad Institute Genome Sequencing Center for Infectious Disease"/>
            <person name="Wu L."/>
            <person name="Ma J."/>
        </authorList>
    </citation>
    <scope>NUCLEOTIDE SEQUENCE [LARGE SCALE GENOMIC DNA]</scope>
    <source>
        <strain evidence="4">KCTC 52239</strain>
    </source>
</reference>
<evidence type="ECO:0000313" key="4">
    <source>
        <dbReference type="Proteomes" id="UP001595557"/>
    </source>
</evidence>
<evidence type="ECO:0000259" key="2">
    <source>
        <dbReference type="Pfam" id="PF13403"/>
    </source>
</evidence>
<proteinExistence type="predicted"/>
<name>A0ABV7IEB1_9RHOB</name>
<dbReference type="RefSeq" id="WP_242690187.1">
    <property type="nucleotide sequence ID" value="NZ_JAFNAW010000037.1"/>
</dbReference>
<dbReference type="EMBL" id="JBHRTE010000037">
    <property type="protein sequence ID" value="MFC3168046.1"/>
    <property type="molecule type" value="Genomic_DNA"/>
</dbReference>
<dbReference type="InterPro" id="IPR028992">
    <property type="entry name" value="Hedgehog/Intein_dom"/>
</dbReference>
<dbReference type="Proteomes" id="UP001595557">
    <property type="component" value="Unassembled WGS sequence"/>
</dbReference>